<dbReference type="GO" id="GO:0006506">
    <property type="term" value="P:GPI anchor biosynthetic process"/>
    <property type="evidence" value="ECO:0007669"/>
    <property type="project" value="InterPro"/>
</dbReference>
<dbReference type="AlphaFoldDB" id="A0AA87Z9D8"/>
<comment type="similarity">
    <text evidence="2">Belongs to the PIGH family.</text>
</comment>
<keyword evidence="3" id="KW-0812">Transmembrane</keyword>
<protein>
    <recommendedName>
        <fullName evidence="4">Phosphatidylinositol N-acetylglucosaminyltransferase subunit H conserved domain-containing protein</fullName>
    </recommendedName>
</protein>
<dbReference type="InterPro" id="IPR044215">
    <property type="entry name" value="PIG-H"/>
</dbReference>
<accession>A0AA87Z9D8</accession>
<feature type="transmembrane region" description="Helical" evidence="3">
    <location>
        <begin position="21"/>
        <end position="42"/>
    </location>
</feature>
<dbReference type="Pfam" id="PF10181">
    <property type="entry name" value="PIG-H"/>
    <property type="match status" value="1"/>
</dbReference>
<dbReference type="EMBL" id="BTGU01000002">
    <property type="protein sequence ID" value="GMN28684.1"/>
    <property type="molecule type" value="Genomic_DNA"/>
</dbReference>
<evidence type="ECO:0000256" key="3">
    <source>
        <dbReference type="SAM" id="Phobius"/>
    </source>
</evidence>
<evidence type="ECO:0000256" key="2">
    <source>
        <dbReference type="ARBA" id="ARBA00009610"/>
    </source>
</evidence>
<dbReference type="InterPro" id="IPR019328">
    <property type="entry name" value="PIGH-H_dom"/>
</dbReference>
<dbReference type="GO" id="GO:0000506">
    <property type="term" value="C:glycosylphosphatidylinositol-N-acetylglucosaminyltransferase (GPI-GnT) complex"/>
    <property type="evidence" value="ECO:0007669"/>
    <property type="project" value="InterPro"/>
</dbReference>
<reference evidence="5" key="1">
    <citation type="submission" date="2023-07" db="EMBL/GenBank/DDBJ databases">
        <title>draft genome sequence of fig (Ficus carica).</title>
        <authorList>
            <person name="Takahashi T."/>
            <person name="Nishimura K."/>
        </authorList>
    </citation>
    <scope>NUCLEOTIDE SEQUENCE</scope>
</reference>
<evidence type="ECO:0000259" key="4">
    <source>
        <dbReference type="Pfam" id="PF10181"/>
    </source>
</evidence>
<evidence type="ECO:0000313" key="6">
    <source>
        <dbReference type="Proteomes" id="UP001187192"/>
    </source>
</evidence>
<proteinExistence type="inferred from homology"/>
<dbReference type="PANTHER" id="PTHR15231:SF1">
    <property type="entry name" value="PHOSPHATIDYLINOSITOL N-ACETYLGLUCOSAMINYLTRANSFERASE SUBUNIT H"/>
    <property type="match status" value="1"/>
</dbReference>
<dbReference type="Proteomes" id="UP001187192">
    <property type="component" value="Unassembled WGS sequence"/>
</dbReference>
<comment type="pathway">
    <text evidence="1">Glycolipid biosynthesis; glycosylphosphatidylinositol-anchor biosynthesis.</text>
</comment>
<feature type="transmembrane region" description="Helical" evidence="3">
    <location>
        <begin position="48"/>
        <end position="70"/>
    </location>
</feature>
<keyword evidence="3" id="KW-1133">Transmembrane helix</keyword>
<keyword evidence="6" id="KW-1185">Reference proteome</keyword>
<feature type="domain" description="Phosphatidylinositol N-acetylglucosaminyltransferase subunit H conserved" evidence="4">
    <location>
        <begin position="74"/>
        <end position="137"/>
    </location>
</feature>
<evidence type="ECO:0000313" key="5">
    <source>
        <dbReference type="EMBL" id="GMN28684.1"/>
    </source>
</evidence>
<comment type="caution">
    <text evidence="5">The sequence shown here is derived from an EMBL/GenBank/DDBJ whole genome shotgun (WGS) entry which is preliminary data.</text>
</comment>
<dbReference type="PANTHER" id="PTHR15231">
    <property type="entry name" value="PHOSPHATIDYLINOSITOL N-ACETYLGLUCOSAMINYLTRANSFERASE SUBUNIT H"/>
    <property type="match status" value="1"/>
</dbReference>
<name>A0AA87Z9D8_FICCA</name>
<keyword evidence="3" id="KW-0472">Membrane</keyword>
<evidence type="ECO:0000256" key="1">
    <source>
        <dbReference type="ARBA" id="ARBA00004687"/>
    </source>
</evidence>
<gene>
    <name evidence="5" type="ORF">TIFTF001_002141</name>
</gene>
<organism evidence="5 6">
    <name type="scientific">Ficus carica</name>
    <name type="common">Common fig</name>
    <dbReference type="NCBI Taxonomy" id="3494"/>
    <lineage>
        <taxon>Eukaryota</taxon>
        <taxon>Viridiplantae</taxon>
        <taxon>Streptophyta</taxon>
        <taxon>Embryophyta</taxon>
        <taxon>Tracheophyta</taxon>
        <taxon>Spermatophyta</taxon>
        <taxon>Magnoliopsida</taxon>
        <taxon>eudicotyledons</taxon>
        <taxon>Gunneridae</taxon>
        <taxon>Pentapetalae</taxon>
        <taxon>rosids</taxon>
        <taxon>fabids</taxon>
        <taxon>Rosales</taxon>
        <taxon>Moraceae</taxon>
        <taxon>Ficeae</taxon>
        <taxon>Ficus</taxon>
    </lineage>
</organism>
<sequence>MAVPISPRLSIHHIVAPKNGVRAFLVCFSALLLVPFSFYLFLLQGYSILIVLWSFVIEALLLKLMLWNAVKKESVLVMPAFGVQLETHYVSGKVNRRFIPVDKILKPVLLECVTPVTCYWSLCLVLYGEAELTSVFERLRQPVKKLVPIWKALCEATNKEESSNTSTENGL</sequence>